<feature type="region of interest" description="Disordered" evidence="1">
    <location>
        <begin position="1"/>
        <end position="25"/>
    </location>
</feature>
<dbReference type="Proteomes" id="UP000499080">
    <property type="component" value="Unassembled WGS sequence"/>
</dbReference>
<sequence>MTRTTPGLSPLPLHTSAPHQRDDVWPPTYDLACNRPDTRRHDGDDGFRTWDTSTPKTRHYHKATAASSIYTQFILMKAPKIHLTILFLNKLLRSFLPYIVKSLFSFYNTKETFAEVLFSLNQIDCQ</sequence>
<evidence type="ECO:0000256" key="1">
    <source>
        <dbReference type="SAM" id="MobiDB-lite"/>
    </source>
</evidence>
<accession>A0A4Y2R887</accession>
<evidence type="ECO:0000313" key="3">
    <source>
        <dbReference type="Proteomes" id="UP000499080"/>
    </source>
</evidence>
<evidence type="ECO:0000313" key="2">
    <source>
        <dbReference type="EMBL" id="GBN71871.1"/>
    </source>
</evidence>
<keyword evidence="3" id="KW-1185">Reference proteome</keyword>
<organism evidence="2 3">
    <name type="scientific">Araneus ventricosus</name>
    <name type="common">Orbweaver spider</name>
    <name type="synonym">Epeira ventricosa</name>
    <dbReference type="NCBI Taxonomy" id="182803"/>
    <lineage>
        <taxon>Eukaryota</taxon>
        <taxon>Metazoa</taxon>
        <taxon>Ecdysozoa</taxon>
        <taxon>Arthropoda</taxon>
        <taxon>Chelicerata</taxon>
        <taxon>Arachnida</taxon>
        <taxon>Araneae</taxon>
        <taxon>Araneomorphae</taxon>
        <taxon>Entelegynae</taxon>
        <taxon>Araneoidea</taxon>
        <taxon>Araneidae</taxon>
        <taxon>Araneus</taxon>
    </lineage>
</organism>
<dbReference type="EMBL" id="BGPR01016111">
    <property type="protein sequence ID" value="GBN71871.1"/>
    <property type="molecule type" value="Genomic_DNA"/>
</dbReference>
<reference evidence="2 3" key="1">
    <citation type="journal article" date="2019" name="Sci. Rep.">
        <title>Orb-weaving spider Araneus ventricosus genome elucidates the spidroin gene catalogue.</title>
        <authorList>
            <person name="Kono N."/>
            <person name="Nakamura H."/>
            <person name="Ohtoshi R."/>
            <person name="Moran D.A.P."/>
            <person name="Shinohara A."/>
            <person name="Yoshida Y."/>
            <person name="Fujiwara M."/>
            <person name="Mori M."/>
            <person name="Tomita M."/>
            <person name="Arakawa K."/>
        </authorList>
    </citation>
    <scope>NUCLEOTIDE SEQUENCE [LARGE SCALE GENOMIC DNA]</scope>
</reference>
<protein>
    <submittedName>
        <fullName evidence="2">Uncharacterized protein</fullName>
    </submittedName>
</protein>
<proteinExistence type="predicted"/>
<dbReference type="AlphaFoldDB" id="A0A4Y2R887"/>
<name>A0A4Y2R887_ARAVE</name>
<comment type="caution">
    <text evidence="2">The sequence shown here is derived from an EMBL/GenBank/DDBJ whole genome shotgun (WGS) entry which is preliminary data.</text>
</comment>
<gene>
    <name evidence="2" type="ORF">AVEN_99045_1</name>
</gene>